<dbReference type="GO" id="GO:0008199">
    <property type="term" value="F:ferric iron binding"/>
    <property type="evidence" value="ECO:0007669"/>
    <property type="project" value="InterPro"/>
</dbReference>
<dbReference type="OrthoDB" id="5238185at2759"/>
<dbReference type="PANTHER" id="PTHR33711">
    <property type="entry name" value="DIOXYGENASE, PUTATIVE (AFU_ORTHOLOGUE AFUA_2G02910)-RELATED"/>
    <property type="match status" value="1"/>
</dbReference>
<keyword evidence="6" id="KW-0408">Iron</keyword>
<sequence length="303" mass="34041">MAEHRFDPNFTQNVINAIGPKATPRTREVFTALFKHVHDFAREVELTMDEWQQGMQFLDEVGHIYFTSNKTRHEMHRISDVIGLESLVDEIAHTHASESGAAPTSSSILGPFWSPNAPFRELGDSVIQDSHKGQVSYLYGKVTDMETGEPIANAIVDMWQASSNGKYDFQDPDNQSPNNLRGKFRTNAEGNYYYYGLKPTAYSLPTDGPSWQMLQALDRHPMRPAHIHMTVSADGYRAVTTQIYPKDDPWLETDTVFAVKDDLVRDFVAREGDAKAQIQMYMDFKLAPAPTNGVNGQNGANGH</sequence>
<gene>
    <name evidence="9" type="ORF">BT63DRAFT_383834</name>
</gene>
<organism evidence="9 10">
    <name type="scientific">Microthyrium microscopicum</name>
    <dbReference type="NCBI Taxonomy" id="703497"/>
    <lineage>
        <taxon>Eukaryota</taxon>
        <taxon>Fungi</taxon>
        <taxon>Dikarya</taxon>
        <taxon>Ascomycota</taxon>
        <taxon>Pezizomycotina</taxon>
        <taxon>Dothideomycetes</taxon>
        <taxon>Dothideomycetes incertae sedis</taxon>
        <taxon>Microthyriales</taxon>
        <taxon>Microthyriaceae</taxon>
        <taxon>Microthyrium</taxon>
    </lineage>
</organism>
<keyword evidence="4 9" id="KW-0223">Dioxygenase</keyword>
<dbReference type="AlphaFoldDB" id="A0A6A6UNG1"/>
<dbReference type="GO" id="GO:0018576">
    <property type="term" value="F:catechol 1,2-dioxygenase activity"/>
    <property type="evidence" value="ECO:0007669"/>
    <property type="project" value="InterPro"/>
</dbReference>
<dbReference type="SUPFAM" id="SSF49482">
    <property type="entry name" value="Aromatic compound dioxygenase"/>
    <property type="match status" value="1"/>
</dbReference>
<evidence type="ECO:0000259" key="8">
    <source>
        <dbReference type="Pfam" id="PF04444"/>
    </source>
</evidence>
<comment type="similarity">
    <text evidence="2">Belongs to the intradiol ring-cleavage dioxygenase family.</text>
</comment>
<reference evidence="9" key="1">
    <citation type="journal article" date="2020" name="Stud. Mycol.">
        <title>101 Dothideomycetes genomes: a test case for predicting lifestyles and emergence of pathogens.</title>
        <authorList>
            <person name="Haridas S."/>
            <person name="Albert R."/>
            <person name="Binder M."/>
            <person name="Bloem J."/>
            <person name="Labutti K."/>
            <person name="Salamov A."/>
            <person name="Andreopoulos B."/>
            <person name="Baker S."/>
            <person name="Barry K."/>
            <person name="Bills G."/>
            <person name="Bluhm B."/>
            <person name="Cannon C."/>
            <person name="Castanera R."/>
            <person name="Culley D."/>
            <person name="Daum C."/>
            <person name="Ezra D."/>
            <person name="Gonzalez J."/>
            <person name="Henrissat B."/>
            <person name="Kuo A."/>
            <person name="Liang C."/>
            <person name="Lipzen A."/>
            <person name="Lutzoni F."/>
            <person name="Magnuson J."/>
            <person name="Mondo S."/>
            <person name="Nolan M."/>
            <person name="Ohm R."/>
            <person name="Pangilinan J."/>
            <person name="Park H.-J."/>
            <person name="Ramirez L."/>
            <person name="Alfaro M."/>
            <person name="Sun H."/>
            <person name="Tritt A."/>
            <person name="Yoshinaga Y."/>
            <person name="Zwiers L.-H."/>
            <person name="Turgeon B."/>
            <person name="Goodwin S."/>
            <person name="Spatafora J."/>
            <person name="Crous P."/>
            <person name="Grigoriev I."/>
        </authorList>
    </citation>
    <scope>NUCLEOTIDE SEQUENCE</scope>
    <source>
        <strain evidence="9">CBS 115976</strain>
    </source>
</reference>
<evidence type="ECO:0000256" key="4">
    <source>
        <dbReference type="ARBA" id="ARBA00022964"/>
    </source>
</evidence>
<comment type="cofactor">
    <cofactor evidence="1">
        <name>Fe(3+)</name>
        <dbReference type="ChEBI" id="CHEBI:29034"/>
    </cofactor>
</comment>
<evidence type="ECO:0000256" key="6">
    <source>
        <dbReference type="ARBA" id="ARBA00023004"/>
    </source>
</evidence>
<evidence type="ECO:0000256" key="1">
    <source>
        <dbReference type="ARBA" id="ARBA00001965"/>
    </source>
</evidence>
<dbReference type="InterPro" id="IPR007535">
    <property type="entry name" value="Catechol_dOase_N"/>
</dbReference>
<feature type="domain" description="Intradiol ring-cleavage dioxygenases" evidence="7">
    <location>
        <begin position="109"/>
        <end position="287"/>
    </location>
</feature>
<evidence type="ECO:0000256" key="2">
    <source>
        <dbReference type="ARBA" id="ARBA00007825"/>
    </source>
</evidence>
<dbReference type="EMBL" id="MU004231">
    <property type="protein sequence ID" value="KAF2673772.1"/>
    <property type="molecule type" value="Genomic_DNA"/>
</dbReference>
<feature type="domain" description="Catechol dioxygenase N-terminal" evidence="8">
    <location>
        <begin position="24"/>
        <end position="99"/>
    </location>
</feature>
<evidence type="ECO:0000256" key="5">
    <source>
        <dbReference type="ARBA" id="ARBA00023002"/>
    </source>
</evidence>
<evidence type="ECO:0000256" key="3">
    <source>
        <dbReference type="ARBA" id="ARBA00022723"/>
    </source>
</evidence>
<name>A0A6A6UNG1_9PEZI</name>
<accession>A0A6A6UNG1</accession>
<dbReference type="InterPro" id="IPR050770">
    <property type="entry name" value="Intradiol_RC_Dioxygenase"/>
</dbReference>
<dbReference type="Pfam" id="PF04444">
    <property type="entry name" value="Dioxygenase_N"/>
    <property type="match status" value="1"/>
</dbReference>
<dbReference type="InterPro" id="IPR015889">
    <property type="entry name" value="Intradiol_dOase_core"/>
</dbReference>
<dbReference type="Proteomes" id="UP000799302">
    <property type="component" value="Unassembled WGS sequence"/>
</dbReference>
<dbReference type="PANTHER" id="PTHR33711:SF5">
    <property type="entry name" value="INTRADIOL RING-CLEAVAGE DIOXYGENASE PRCA"/>
    <property type="match status" value="1"/>
</dbReference>
<evidence type="ECO:0000313" key="9">
    <source>
        <dbReference type="EMBL" id="KAF2673772.1"/>
    </source>
</evidence>
<dbReference type="Pfam" id="PF00775">
    <property type="entry name" value="Dioxygenase_C"/>
    <property type="match status" value="1"/>
</dbReference>
<dbReference type="Gene3D" id="2.60.130.10">
    <property type="entry name" value="Aromatic compound dioxygenase"/>
    <property type="match status" value="1"/>
</dbReference>
<keyword evidence="10" id="KW-1185">Reference proteome</keyword>
<dbReference type="GO" id="GO:0009712">
    <property type="term" value="P:catechol-containing compound metabolic process"/>
    <property type="evidence" value="ECO:0007669"/>
    <property type="project" value="InterPro"/>
</dbReference>
<proteinExistence type="inferred from homology"/>
<keyword evidence="3" id="KW-0479">Metal-binding</keyword>
<evidence type="ECO:0000259" key="7">
    <source>
        <dbReference type="Pfam" id="PF00775"/>
    </source>
</evidence>
<protein>
    <submittedName>
        <fullName evidence="9">Aromatic compound dioxygenase</fullName>
    </submittedName>
</protein>
<dbReference type="InterPro" id="IPR000627">
    <property type="entry name" value="Intradiol_dOase_C"/>
</dbReference>
<evidence type="ECO:0000313" key="10">
    <source>
        <dbReference type="Proteomes" id="UP000799302"/>
    </source>
</evidence>
<keyword evidence="5" id="KW-0560">Oxidoreductase</keyword>